<reference evidence="2" key="1">
    <citation type="submission" date="2014-03" db="EMBL/GenBank/DDBJ databases">
        <authorList>
            <person name="Aksoy S."/>
            <person name="Warren W."/>
            <person name="Wilson R.K."/>
        </authorList>
    </citation>
    <scope>NUCLEOTIDE SEQUENCE [LARGE SCALE GENOMIC DNA]</scope>
    <source>
        <strain evidence="2">IAEA</strain>
    </source>
</reference>
<protein>
    <submittedName>
        <fullName evidence="1">Uncharacterized protein</fullName>
    </submittedName>
</protein>
<proteinExistence type="predicted"/>
<dbReference type="Proteomes" id="UP000092445">
    <property type="component" value="Unassembled WGS sequence"/>
</dbReference>
<reference evidence="1" key="2">
    <citation type="submission" date="2020-05" db="UniProtKB">
        <authorList>
            <consortium name="EnsemblMetazoa"/>
        </authorList>
    </citation>
    <scope>IDENTIFICATION</scope>
    <source>
        <strain evidence="1">IAEA</strain>
    </source>
</reference>
<organism evidence="1 2">
    <name type="scientific">Glossina pallidipes</name>
    <name type="common">Tsetse fly</name>
    <dbReference type="NCBI Taxonomy" id="7398"/>
    <lineage>
        <taxon>Eukaryota</taxon>
        <taxon>Metazoa</taxon>
        <taxon>Ecdysozoa</taxon>
        <taxon>Arthropoda</taxon>
        <taxon>Hexapoda</taxon>
        <taxon>Insecta</taxon>
        <taxon>Pterygota</taxon>
        <taxon>Neoptera</taxon>
        <taxon>Endopterygota</taxon>
        <taxon>Diptera</taxon>
        <taxon>Brachycera</taxon>
        <taxon>Muscomorpha</taxon>
        <taxon>Hippoboscoidea</taxon>
        <taxon>Glossinidae</taxon>
        <taxon>Glossina</taxon>
    </lineage>
</organism>
<dbReference type="VEuPathDB" id="VectorBase:GPAI018355"/>
<accession>A0A1A9ZLH8</accession>
<dbReference type="AlphaFoldDB" id="A0A1A9ZLH8"/>
<keyword evidence="2" id="KW-1185">Reference proteome</keyword>
<dbReference type="EnsemblMetazoa" id="GPAI018355-RA">
    <property type="protein sequence ID" value="GPAI018355-PA"/>
    <property type="gene ID" value="GPAI018355"/>
</dbReference>
<evidence type="ECO:0000313" key="1">
    <source>
        <dbReference type="EnsemblMetazoa" id="GPAI018355-PA"/>
    </source>
</evidence>
<evidence type="ECO:0000313" key="2">
    <source>
        <dbReference type="Proteomes" id="UP000092445"/>
    </source>
</evidence>
<name>A0A1A9ZLH8_GLOPL</name>
<sequence length="158" mass="18112">MDVSADTNAHYNNSNNFMHWYNGSNACHNMISDETDDESNESNYDDFVERSLSLLPLPIEIDGGSETSPNAYDGQNIPEVTNISRPNHTTNRNQKSQIFCTIKFVSDDPKSIEDAMSSTNPAESKATMKKDIDSIMTNNMWLLAVRRLWRQWVQDYFF</sequence>